<feature type="region of interest" description="Disordered" evidence="2">
    <location>
        <begin position="327"/>
        <end position="355"/>
    </location>
</feature>
<dbReference type="InterPro" id="IPR000408">
    <property type="entry name" value="Reg_chr_condens"/>
</dbReference>
<gene>
    <name evidence="3" type="ORF">SCHPADRAFT_898732</name>
</gene>
<dbReference type="STRING" id="27342.A0A0H2SCJ3"/>
<dbReference type="Pfam" id="PF00415">
    <property type="entry name" value="RCC1"/>
    <property type="match status" value="1"/>
</dbReference>
<reference evidence="3 4" key="1">
    <citation type="submission" date="2015-04" db="EMBL/GenBank/DDBJ databases">
        <title>Complete genome sequence of Schizopora paradoxa KUC8140, a cosmopolitan wood degrader in East Asia.</title>
        <authorList>
            <consortium name="DOE Joint Genome Institute"/>
            <person name="Min B."/>
            <person name="Park H."/>
            <person name="Jang Y."/>
            <person name="Kim J.-J."/>
            <person name="Kim K.H."/>
            <person name="Pangilinan J."/>
            <person name="Lipzen A."/>
            <person name="Riley R."/>
            <person name="Grigoriev I.V."/>
            <person name="Spatafora J.W."/>
            <person name="Choi I.-G."/>
        </authorList>
    </citation>
    <scope>NUCLEOTIDE SEQUENCE [LARGE SCALE GENOMIC DNA]</scope>
    <source>
        <strain evidence="3 4">KUC8140</strain>
    </source>
</reference>
<dbReference type="InterPro" id="IPR009091">
    <property type="entry name" value="RCC1/BLIP-II"/>
</dbReference>
<organism evidence="3 4">
    <name type="scientific">Schizopora paradoxa</name>
    <dbReference type="NCBI Taxonomy" id="27342"/>
    <lineage>
        <taxon>Eukaryota</taxon>
        <taxon>Fungi</taxon>
        <taxon>Dikarya</taxon>
        <taxon>Basidiomycota</taxon>
        <taxon>Agaricomycotina</taxon>
        <taxon>Agaricomycetes</taxon>
        <taxon>Hymenochaetales</taxon>
        <taxon>Schizoporaceae</taxon>
        <taxon>Schizopora</taxon>
    </lineage>
</organism>
<dbReference type="InterPro" id="IPR053245">
    <property type="entry name" value="MitoProcess-Associated"/>
</dbReference>
<evidence type="ECO:0000256" key="1">
    <source>
        <dbReference type="PROSITE-ProRule" id="PRU00235"/>
    </source>
</evidence>
<dbReference type="SUPFAM" id="SSF50985">
    <property type="entry name" value="RCC1/BLIP-II"/>
    <property type="match status" value="1"/>
</dbReference>
<dbReference type="PANTHER" id="PTHR47563">
    <property type="entry name" value="PROTEIN FMP25, MITOCHONDRIAL"/>
    <property type="match status" value="1"/>
</dbReference>
<dbReference type="PROSITE" id="PS00626">
    <property type="entry name" value="RCC1_2"/>
    <property type="match status" value="1"/>
</dbReference>
<sequence>MLHCARRKCASFKYRPQSAISGCTRHLSGGASSSSSSTGGRQRRVFHTGLVIAAGATVVALTSSRTKPVLNDAASPVLAKETKRVELKTALLKISPSTEEEEHLTTLVFGSNREGLLSPEQPFDQTFRTPTSVKWLHDTPLRDLTLHETFAACVDVKGDVYMWGEAAKDGGESHVRPTLILKGRDIVSLKASDSRILALSSSGKIFSLRAFGGRRSSEATEAPPSAWNPLNWVLGTSPLFNDDAVELLPAERLRRGEKFVAISSGAHHALALTSDGRTYAHPLSAQANDYGQLGQQRISLHFSAGRDSVSQNSTDLIPKALKDPLGRSTAYSRSQPNGEQYILDNSSSGSSPENSPYCAELYEVPSLRGIQVAQAIAGAKTSFVRTAGEGRVLAWGANQFGQLGLGSTVTADAILVPTEVVFSRSAPRGARSQCVDITTGGDVTFFTVERQVDRSVPSTDILACGMGQWGTLGNGLYSSAQGDPIRIRAVSGLMEYSDKTNSLQPIVPHALSASEAPMGHVLLTLDTLERAGNEFGGRDLLVWGNGREYQLGNGRRSSLASPSALEANDVKTGVSDSAKDGDDIVEYTAGSPNRFMLRKRRASVARDLQGNAVRGFGGTLVEQCAVAGYGASVVYWKVCKP</sequence>
<dbReference type="Proteomes" id="UP000053477">
    <property type="component" value="Unassembled WGS sequence"/>
</dbReference>
<dbReference type="EMBL" id="KQ085886">
    <property type="protein sequence ID" value="KLO19443.1"/>
    <property type="molecule type" value="Genomic_DNA"/>
</dbReference>
<dbReference type="OrthoDB" id="10256179at2759"/>
<dbReference type="PANTHER" id="PTHR47563:SF1">
    <property type="entry name" value="PROTEIN FMP25, MITOCHONDRIAL"/>
    <property type="match status" value="1"/>
</dbReference>
<feature type="compositionally biased region" description="Low complexity" evidence="2">
    <location>
        <begin position="345"/>
        <end position="355"/>
    </location>
</feature>
<dbReference type="PROSITE" id="PS50012">
    <property type="entry name" value="RCC1_3"/>
    <property type="match status" value="1"/>
</dbReference>
<evidence type="ECO:0000313" key="4">
    <source>
        <dbReference type="Proteomes" id="UP000053477"/>
    </source>
</evidence>
<dbReference type="GO" id="GO:0034551">
    <property type="term" value="P:mitochondrial respiratory chain complex III assembly"/>
    <property type="evidence" value="ECO:0007669"/>
    <property type="project" value="TreeGrafter"/>
</dbReference>
<name>A0A0H2SCJ3_9AGAM</name>
<proteinExistence type="predicted"/>
<feature type="compositionally biased region" description="Polar residues" evidence="2">
    <location>
        <begin position="329"/>
        <end position="338"/>
    </location>
</feature>
<dbReference type="GO" id="GO:0005743">
    <property type="term" value="C:mitochondrial inner membrane"/>
    <property type="evidence" value="ECO:0007669"/>
    <property type="project" value="TreeGrafter"/>
</dbReference>
<evidence type="ECO:0000256" key="2">
    <source>
        <dbReference type="SAM" id="MobiDB-lite"/>
    </source>
</evidence>
<evidence type="ECO:0000313" key="3">
    <source>
        <dbReference type="EMBL" id="KLO19443.1"/>
    </source>
</evidence>
<dbReference type="AlphaFoldDB" id="A0A0H2SCJ3"/>
<dbReference type="Gene3D" id="2.130.10.30">
    <property type="entry name" value="Regulator of chromosome condensation 1/beta-lactamase-inhibitor protein II"/>
    <property type="match status" value="1"/>
</dbReference>
<dbReference type="InParanoid" id="A0A0H2SCJ3"/>
<accession>A0A0H2SCJ3</accession>
<feature type="repeat" description="RCC1" evidence="1">
    <location>
        <begin position="390"/>
        <end position="450"/>
    </location>
</feature>
<protein>
    <submittedName>
        <fullName evidence="3">RCC1/BLIP-II protein</fullName>
    </submittedName>
</protein>
<keyword evidence="4" id="KW-1185">Reference proteome</keyword>